<protein>
    <submittedName>
        <fullName evidence="3">Beta-lactamase-like</fullName>
    </submittedName>
</protein>
<dbReference type="EMBL" id="BX572596">
    <property type="protein sequence ID" value="CAE26538.1"/>
    <property type="molecule type" value="Genomic_DNA"/>
</dbReference>
<dbReference type="InterPro" id="IPR041516">
    <property type="entry name" value="LACTB2_WH"/>
</dbReference>
<feature type="domain" description="Metallo-beta-lactamase" evidence="2">
    <location>
        <begin position="61"/>
        <end position="237"/>
    </location>
</feature>
<dbReference type="InterPro" id="IPR001279">
    <property type="entry name" value="Metallo-B-lactamas"/>
</dbReference>
<name>Q6NAT5_RHOPA</name>
<gene>
    <name evidence="3" type="ordered locus">RPA1095</name>
</gene>
<dbReference type="Gene3D" id="3.60.15.10">
    <property type="entry name" value="Ribonuclease Z/Hydroxyacylglutathione hydrolase-like"/>
    <property type="match status" value="1"/>
</dbReference>
<dbReference type="Pfam" id="PF00753">
    <property type="entry name" value="Lactamase_B"/>
    <property type="match status" value="1"/>
</dbReference>
<dbReference type="AlphaFoldDB" id="Q6NAT5"/>
<dbReference type="eggNOG" id="COG0491">
    <property type="taxonomic scope" value="Bacteria"/>
</dbReference>
<proteinExistence type="predicted"/>
<dbReference type="InterPro" id="IPR050662">
    <property type="entry name" value="Sec-metab_biosynth-thioest"/>
</dbReference>
<reference evidence="3" key="1">
    <citation type="journal article" date="2004" name="Nat. Biotechnol.">
        <title>Complete genome sequence of the metabolically versatile photosynthetic bacterium Rhodopseudomonas palustris.</title>
        <authorList>
            <person name="Larimer F.W."/>
            <person name="Chain P."/>
            <person name="Hauser L."/>
            <person name="Lamerdin J."/>
            <person name="Malfatti S."/>
            <person name="Do L."/>
            <person name="Land M.L."/>
            <person name="Pelletier D.A."/>
            <person name="Beatty J.T."/>
            <person name="Lang A.S."/>
            <person name="Tabita F.R."/>
            <person name="Gibson J.L."/>
            <person name="Hanson T.E."/>
            <person name="Bobst C."/>
            <person name="Torres J.L."/>
            <person name="Peres C."/>
            <person name="Harrison F.H."/>
            <person name="Gibson J."/>
            <person name="Harwood C.S."/>
        </authorList>
    </citation>
    <scope>NUCLEOTIDE SEQUENCE [LARGE SCALE GENOMIC DNA]</scope>
    <source>
        <strain evidence="3">CGA009</strain>
    </source>
</reference>
<evidence type="ECO:0000259" key="2">
    <source>
        <dbReference type="SMART" id="SM00849"/>
    </source>
</evidence>
<organism evidence="3">
    <name type="scientific">Rhodopseudomonas palustris (strain ATCC BAA-98 / CGA009)</name>
    <dbReference type="NCBI Taxonomy" id="258594"/>
    <lineage>
        <taxon>Bacteria</taxon>
        <taxon>Pseudomonadati</taxon>
        <taxon>Pseudomonadota</taxon>
        <taxon>Alphaproteobacteria</taxon>
        <taxon>Hyphomicrobiales</taxon>
        <taxon>Nitrobacteraceae</taxon>
        <taxon>Rhodopseudomonas</taxon>
    </lineage>
</organism>
<evidence type="ECO:0000256" key="1">
    <source>
        <dbReference type="SAM" id="MobiDB-lite"/>
    </source>
</evidence>
<dbReference type="Gene3D" id="1.10.10.10">
    <property type="entry name" value="Winged helix-like DNA-binding domain superfamily/Winged helix DNA-binding domain"/>
    <property type="match status" value="1"/>
</dbReference>
<dbReference type="CDD" id="cd16278">
    <property type="entry name" value="metallo-hydrolase-like_MBL-fold"/>
    <property type="match status" value="1"/>
</dbReference>
<dbReference type="Pfam" id="PF17778">
    <property type="entry name" value="WHD_BLACT"/>
    <property type="match status" value="1"/>
</dbReference>
<dbReference type="SUPFAM" id="SSF56281">
    <property type="entry name" value="Metallo-hydrolase/oxidoreductase"/>
    <property type="match status" value="1"/>
</dbReference>
<sequence>MGPATHQQITTNGKRMSDESEPSDDVPFNREFGLQPGIVEEIRPGLRRVLCNNPSPFTFTGTVSYIVGRGKVAIIDPGPADEAHANALLDAVKGETVTHILVTHTHKDHSPGTPLIKQATGATVYAEGPHRASRPYFESETVSTESGADRNFKPDVELRDGDMIEGDGWTIESVATPGHTANHMAFAWREGDALFVGDHIMGWSTTIVAPPDGSMPDYMASLDRLIGRDEQLYLSGHGAEIPEGPRYSRFLKRHRLAREASILHRLGKGETDIPSMVRAIYIGIDPRLVSAAGYSVLAHLEDLVMRGVVATEGDPVISGRYRLAG</sequence>
<feature type="compositionally biased region" description="Polar residues" evidence="1">
    <location>
        <begin position="1"/>
        <end position="14"/>
    </location>
</feature>
<feature type="region of interest" description="Disordered" evidence="1">
    <location>
        <begin position="1"/>
        <end position="29"/>
    </location>
</feature>
<accession>Q6NAT5</accession>
<evidence type="ECO:0000313" key="3">
    <source>
        <dbReference type="EMBL" id="CAE26538.1"/>
    </source>
</evidence>
<dbReference type="PANTHER" id="PTHR23131:SF0">
    <property type="entry name" value="ENDORIBONUCLEASE LACTB2"/>
    <property type="match status" value="1"/>
</dbReference>
<dbReference type="STRING" id="258594.RPA1095"/>
<dbReference type="PANTHER" id="PTHR23131">
    <property type="entry name" value="ENDORIBONUCLEASE LACTB2"/>
    <property type="match status" value="1"/>
</dbReference>
<dbReference type="InterPro" id="IPR036866">
    <property type="entry name" value="RibonucZ/Hydroxyglut_hydro"/>
</dbReference>
<dbReference type="InterPro" id="IPR036388">
    <property type="entry name" value="WH-like_DNA-bd_sf"/>
</dbReference>
<dbReference type="HOGENOM" id="CLU_048478_2_1_5"/>
<dbReference type="PhylomeDB" id="Q6NAT5"/>
<dbReference type="SMART" id="SM00849">
    <property type="entry name" value="Lactamase_B"/>
    <property type="match status" value="1"/>
</dbReference>